<accession>A0A5B7H7T5</accession>
<comment type="caution">
    <text evidence="1">The sequence shown here is derived from an EMBL/GenBank/DDBJ whole genome shotgun (WGS) entry which is preliminary data.</text>
</comment>
<dbReference type="AlphaFoldDB" id="A0A5B7H7T5"/>
<name>A0A5B7H7T5_PORTR</name>
<dbReference type="EMBL" id="VSRR010022654">
    <property type="protein sequence ID" value="MPC64854.1"/>
    <property type="molecule type" value="Genomic_DNA"/>
</dbReference>
<proteinExistence type="predicted"/>
<reference evidence="1 2" key="1">
    <citation type="submission" date="2019-05" db="EMBL/GenBank/DDBJ databases">
        <title>Another draft genome of Portunus trituberculatus and its Hox gene families provides insights of decapod evolution.</title>
        <authorList>
            <person name="Jeong J.-H."/>
            <person name="Song I."/>
            <person name="Kim S."/>
            <person name="Choi T."/>
            <person name="Kim D."/>
            <person name="Ryu S."/>
            <person name="Kim W."/>
        </authorList>
    </citation>
    <scope>NUCLEOTIDE SEQUENCE [LARGE SCALE GENOMIC DNA]</scope>
    <source>
        <tissue evidence="1">Muscle</tissue>
    </source>
</reference>
<protein>
    <submittedName>
        <fullName evidence="1">Uncharacterized protein</fullName>
    </submittedName>
</protein>
<organism evidence="1 2">
    <name type="scientific">Portunus trituberculatus</name>
    <name type="common">Swimming crab</name>
    <name type="synonym">Neptunus trituberculatus</name>
    <dbReference type="NCBI Taxonomy" id="210409"/>
    <lineage>
        <taxon>Eukaryota</taxon>
        <taxon>Metazoa</taxon>
        <taxon>Ecdysozoa</taxon>
        <taxon>Arthropoda</taxon>
        <taxon>Crustacea</taxon>
        <taxon>Multicrustacea</taxon>
        <taxon>Malacostraca</taxon>
        <taxon>Eumalacostraca</taxon>
        <taxon>Eucarida</taxon>
        <taxon>Decapoda</taxon>
        <taxon>Pleocyemata</taxon>
        <taxon>Brachyura</taxon>
        <taxon>Eubrachyura</taxon>
        <taxon>Portunoidea</taxon>
        <taxon>Portunidae</taxon>
        <taxon>Portuninae</taxon>
        <taxon>Portunus</taxon>
    </lineage>
</organism>
<dbReference type="Proteomes" id="UP000324222">
    <property type="component" value="Unassembled WGS sequence"/>
</dbReference>
<gene>
    <name evidence="1" type="ORF">E2C01_058976</name>
</gene>
<keyword evidence="2" id="KW-1185">Reference proteome</keyword>
<evidence type="ECO:0000313" key="2">
    <source>
        <dbReference type="Proteomes" id="UP000324222"/>
    </source>
</evidence>
<sequence>MYGHLRSSVTAPRISWRCLPAVTHYTLLHKSPTMKDTPAFLLLLLFTLLLLLLAPGGFLGSAHAQQCPPAFHTVDQEYLKITTAHRTYEQINTNMYVRPQRDLRVVLGVEGSDKNHTAEFVMERDCFKGDWQWWELWVKMKELGTYKDLFSQVKAIYNLQVRTSECIKPCVRKVYMQGLVSLHVWASGASHWRLDHPGTHCGHIPQWKRGGQWDIPKSTDVNLSSLVTTPHLRPHHMYYHCAHRIHSRTTT</sequence>
<evidence type="ECO:0000313" key="1">
    <source>
        <dbReference type="EMBL" id="MPC64854.1"/>
    </source>
</evidence>